<accession>A0A1Q5Q732</accession>
<keyword evidence="1" id="KW-0677">Repeat</keyword>
<name>A0A1Q5Q732_TALAT</name>
<dbReference type="SUPFAM" id="SSF48403">
    <property type="entry name" value="Ankyrin repeat"/>
    <property type="match status" value="4"/>
</dbReference>
<dbReference type="PANTHER" id="PTHR24123">
    <property type="entry name" value="ANKYRIN REPEAT-CONTAINING"/>
    <property type="match status" value="1"/>
</dbReference>
<sequence length="1679" mass="186710">MRNPSRLSVIARDAGIVETKRLSILQQPLGSASHGASDEDVSKAKEILIHQRTQSESWKDPLKQKRRFLRTKGKNESLANPDKWTFSRYERYVALDSHIHTLGPVGVAWAILDLNTTDEVFDVNLKYPCEAKSLYEENDWLEYVTAKGSLEYVTFLASCGTRQSAKDKALSISLEREDMPMIRELLLYHANPNNGLEETYFIPAVIQGNFELVSMFLSAPNPLTAAALNTALIKSVQQGHSHLVSLLISHGAGPTYTRGKAVEAAVLNGSLRDLSSICLKSQNTLTMTALHNAISIACTMQDDDLRDSFVDLLLCAGGDANHSALGDLLLQSVKAGRTTTLSLLIKHGTSPNSRDAEGLKHAVQSLRLDLVEIILHSDVSTRGMRRALESIPDEATENQMRSVAMLLLNKGVTEETRSLCLARAVTKGFDDFALSLVKLGVSLDYDDAACVRHILRKQDLSLLEALLIAPCTPENLAKAIPDAMVINTLSVRRHAMHLILRKGVNGRKLHKVLLTVMGEDSPLGTDYELASILIRYKASVDFVGSGANENVIQIATARSDLRALELLCQAKPASETVSAALPLVFKSYSFVNNSNTYDIMSILLRYEVQQGALNETLVNAVAQYSEARIISLLLENGADPNYKDGKAIESALALQDPTALRLICDSGPLEPHALERLVPQALNPRNYSIDKAGRLLQCCVEYRRILDVVLILEVESMGCRQEVIHLLLELGVGVDFKDAAALCCVVRNNDIETTRVLLSKKPEKKHYPTLLQIASKIRGSKDDRLHMMRLLLSHGGPGVGQDDILLQQVQSSTAAAAAATDVDEFSLINLLLDHGASVDHKNGALIQTAISRSRLPLFDLLMSRNPNRGSLVSGFETARRNATFSSHERLHVFVSLIKAGFGGRGDSEALSLAVIEAVERDPLDLTIPRLLMNHGANVEYNLGHAFQSAVLASSPDLVDLFLHQHPSNKTINRVFGRMISSGTMSLSGGLKVGQLLLENGVQKSLVENALSEVFSAANSTKMGYISKKEVGLFLSHGADVNAKDGTYFVQAALKEDMDLFRMLLINGKPDPLVIIPVLIQAIVPEKALLRYLRVLVENSMSPISVKGSTLFMAVERFPRGGELIRFLLENGVSTLASTTVATINPAFGTEDVNLVVWSLLRENPRVSDEIIVAVLQAESVKGWNSLLFLPKTLVCVINADFGLLDSLFVTAKTRLSATILAAKYRRHKVMRELVNQKADLSSRDYQSRSALFYASRNGDTEMVQILNNAGALPDDGSLHEATRQAHPQIVSLLLSAGHDISFPSLLHSDESGLGRSPLEELCLKATRPNSDEDVTWCTRLRETMQILLYNQQGKDIKKDGGSGDNKSILHLALDNDTNALEVTEALLEFPQVWKFINEPVHQFKDAEGFIYSPTKYVEHFHRGPKNIGKQLMRLLLGKRCQDRYYSSRGYDDQPEHAVGIPEDIVAEINKRKRLECEKQEEMARMDELAAHQRDVRLKDHQLELRMSDERYEQTVKQTQERDAYQQRTFQNKHSLALMHEQALNQQRRNQLEEESKLKLRLLSDETMQQQSFLEVGRAKELQYRSRLLAQERETEEAKIGIQKQMMWDRENVDAKQHGRQIELLDHQDQIHEKQHTRHVSLLDRQDQSVKKRAVEARSVAEAARVANMPSNLLQLEELD</sequence>
<evidence type="ECO:0000256" key="3">
    <source>
        <dbReference type="PROSITE-ProRule" id="PRU00023"/>
    </source>
</evidence>
<feature type="repeat" description="ANK" evidence="3">
    <location>
        <begin position="613"/>
        <end position="645"/>
    </location>
</feature>
<evidence type="ECO:0000256" key="2">
    <source>
        <dbReference type="ARBA" id="ARBA00023043"/>
    </source>
</evidence>
<dbReference type="STRING" id="1441469.A0A1Q5Q732"/>
<dbReference type="PANTHER" id="PTHR24123:SF33">
    <property type="entry name" value="PROTEIN HOS4"/>
    <property type="match status" value="1"/>
</dbReference>
<dbReference type="InterPro" id="IPR002110">
    <property type="entry name" value="Ankyrin_rpt"/>
</dbReference>
<dbReference type="GeneID" id="31008932"/>
<dbReference type="Gene3D" id="1.25.40.20">
    <property type="entry name" value="Ankyrin repeat-containing domain"/>
    <property type="match status" value="6"/>
</dbReference>
<dbReference type="RefSeq" id="XP_020115704.1">
    <property type="nucleotide sequence ID" value="XM_020264161.1"/>
</dbReference>
<evidence type="ECO:0000313" key="4">
    <source>
        <dbReference type="EMBL" id="OKL55583.1"/>
    </source>
</evidence>
<organism evidence="4 5">
    <name type="scientific">Talaromyces atroroseus</name>
    <dbReference type="NCBI Taxonomy" id="1441469"/>
    <lineage>
        <taxon>Eukaryota</taxon>
        <taxon>Fungi</taxon>
        <taxon>Dikarya</taxon>
        <taxon>Ascomycota</taxon>
        <taxon>Pezizomycotina</taxon>
        <taxon>Eurotiomycetes</taxon>
        <taxon>Eurotiomycetidae</taxon>
        <taxon>Eurotiales</taxon>
        <taxon>Trichocomaceae</taxon>
        <taxon>Talaromyces</taxon>
        <taxon>Talaromyces sect. Trachyspermi</taxon>
    </lineage>
</organism>
<evidence type="ECO:0000256" key="1">
    <source>
        <dbReference type="ARBA" id="ARBA00022737"/>
    </source>
</evidence>
<reference evidence="4 5" key="1">
    <citation type="submission" date="2015-06" db="EMBL/GenBank/DDBJ databases">
        <title>Talaromyces atroroseus IBT 11181 draft genome.</title>
        <authorList>
            <person name="Rasmussen K.B."/>
            <person name="Rasmussen S."/>
            <person name="Petersen B."/>
            <person name="Sicheritz-Ponten T."/>
            <person name="Mortensen U.H."/>
            <person name="Thrane U."/>
        </authorList>
    </citation>
    <scope>NUCLEOTIDE SEQUENCE [LARGE SCALE GENOMIC DNA]</scope>
    <source>
        <strain evidence="4 5">IBT 11181</strain>
    </source>
</reference>
<dbReference type="InterPro" id="IPR036770">
    <property type="entry name" value="Ankyrin_rpt-contain_sf"/>
</dbReference>
<protein>
    <submittedName>
        <fullName evidence="4">Uncharacterized protein</fullName>
    </submittedName>
</protein>
<evidence type="ECO:0000313" key="5">
    <source>
        <dbReference type="Proteomes" id="UP000214365"/>
    </source>
</evidence>
<comment type="caution">
    <text evidence="4">The sequence shown here is derived from an EMBL/GenBank/DDBJ whole genome shotgun (WGS) entry which is preliminary data.</text>
</comment>
<proteinExistence type="predicted"/>
<dbReference type="OrthoDB" id="3182339at2759"/>
<dbReference type="Proteomes" id="UP000214365">
    <property type="component" value="Unassembled WGS sequence"/>
</dbReference>
<dbReference type="Pfam" id="PF12796">
    <property type="entry name" value="Ank_2"/>
    <property type="match status" value="1"/>
</dbReference>
<dbReference type="EMBL" id="LFMY01000019">
    <property type="protein sequence ID" value="OKL55583.1"/>
    <property type="molecule type" value="Genomic_DNA"/>
</dbReference>
<gene>
    <name evidence="4" type="ORF">UA08_09176</name>
</gene>
<dbReference type="InterPro" id="IPR051165">
    <property type="entry name" value="Multifunctional_ANK_Repeat"/>
</dbReference>
<keyword evidence="2 3" id="KW-0040">ANK repeat</keyword>
<dbReference type="PROSITE" id="PS50088">
    <property type="entry name" value="ANK_REPEAT"/>
    <property type="match status" value="1"/>
</dbReference>
<keyword evidence="5" id="KW-1185">Reference proteome</keyword>
<dbReference type="SMART" id="SM00248">
    <property type="entry name" value="ANK"/>
    <property type="match status" value="12"/>
</dbReference>